<dbReference type="RefSeq" id="WP_056939110.1">
    <property type="nucleotide sequence ID" value="NZ_AZDM01000024.1"/>
</dbReference>
<evidence type="ECO:0000313" key="1">
    <source>
        <dbReference type="EMBL" id="TDG78653.1"/>
    </source>
</evidence>
<name>A0A4V3A428_LENBU</name>
<protein>
    <submittedName>
        <fullName evidence="1">Uncharacterized protein</fullName>
    </submittedName>
</protein>
<evidence type="ECO:0000313" key="2">
    <source>
        <dbReference type="Proteomes" id="UP000295181"/>
    </source>
</evidence>
<organism evidence="1 2">
    <name type="scientific">Lentilactobacillus buchneri DSM 20057</name>
    <dbReference type="NCBI Taxonomy" id="1423728"/>
    <lineage>
        <taxon>Bacteria</taxon>
        <taxon>Bacillati</taxon>
        <taxon>Bacillota</taxon>
        <taxon>Bacilli</taxon>
        <taxon>Lactobacillales</taxon>
        <taxon>Lactobacillaceae</taxon>
        <taxon>Lentilactobacillus</taxon>
    </lineage>
</organism>
<dbReference type="Proteomes" id="UP000295181">
    <property type="component" value="Unassembled WGS sequence"/>
</dbReference>
<comment type="caution">
    <text evidence="1">The sequence shown here is derived from an EMBL/GenBank/DDBJ whole genome shotgun (WGS) entry which is preliminary data.</text>
</comment>
<gene>
    <name evidence="1" type="ORF">C5L32_000454</name>
</gene>
<accession>A0A4V3A428</accession>
<dbReference type="AlphaFoldDB" id="A0A4V3A428"/>
<dbReference type="GeneID" id="72459901"/>
<dbReference type="EMBL" id="PUFP01000035">
    <property type="protein sequence ID" value="TDG78653.1"/>
    <property type="molecule type" value="Genomic_DNA"/>
</dbReference>
<sequence length="190" mass="22074">MGFLKRVFGLSETNNVEGHNKSYEGKAEINQATDPKYQVAIVNIPIMWKQYGESIRLIKNTNHCDTYFERKDFIITRLGLLQRTLNYVGGSNSFIDPMTNTDITLHSADIDGIISDLKSAKYDEAFIKRYAESLEFKVNSLKTPKAKLNNIFKWQQWIEPYQNKIDPSLYQQFELFCSKLQTQVKSEIEK</sequence>
<reference evidence="1 2" key="1">
    <citation type="journal article" date="2019" name="Appl. Microbiol. Biotechnol.">
        <title>Uncovering carbohydrate metabolism through a genotype-phenotype association study of 56 lactic acid bacteria genomes.</title>
        <authorList>
            <person name="Buron-Moles G."/>
            <person name="Chailyan A."/>
            <person name="Dolejs I."/>
            <person name="Forster J."/>
            <person name="Miks M.H."/>
        </authorList>
    </citation>
    <scope>NUCLEOTIDE SEQUENCE [LARGE SCALE GENOMIC DNA]</scope>
    <source>
        <strain evidence="1 2">ATCC 4005</strain>
    </source>
</reference>
<proteinExistence type="predicted"/>